<dbReference type="GO" id="GO:0000256">
    <property type="term" value="P:allantoin catabolic process"/>
    <property type="evidence" value="ECO:0007669"/>
    <property type="project" value="UniProtKB-UniPathway"/>
</dbReference>
<evidence type="ECO:0000256" key="4">
    <source>
        <dbReference type="ARBA" id="ARBA00010368"/>
    </source>
</evidence>
<dbReference type="STRING" id="2316362.A0A4Q2DYW6"/>
<keyword evidence="7" id="KW-0479">Metal-binding</keyword>
<evidence type="ECO:0000256" key="8">
    <source>
        <dbReference type="ARBA" id="ARBA00022801"/>
    </source>
</evidence>
<dbReference type="GO" id="GO:0006145">
    <property type="term" value="P:purine nucleobase catabolic process"/>
    <property type="evidence" value="ECO:0007669"/>
    <property type="project" value="TreeGrafter"/>
</dbReference>
<evidence type="ECO:0000256" key="7">
    <source>
        <dbReference type="ARBA" id="ARBA00022723"/>
    </source>
</evidence>
<feature type="domain" description="Amidohydrolase-related" evidence="10">
    <location>
        <begin position="66"/>
        <end position="444"/>
    </location>
</feature>
<dbReference type="GO" id="GO:0008270">
    <property type="term" value="F:zinc ion binding"/>
    <property type="evidence" value="ECO:0007669"/>
    <property type="project" value="InterPro"/>
</dbReference>
<dbReference type="EC" id="3.5.2.5" evidence="6"/>
<dbReference type="PANTHER" id="PTHR43668:SF2">
    <property type="entry name" value="ALLANTOINASE"/>
    <property type="match status" value="1"/>
</dbReference>
<dbReference type="InterPro" id="IPR017593">
    <property type="entry name" value="Allantoinase"/>
</dbReference>
<dbReference type="SUPFAM" id="SSF51338">
    <property type="entry name" value="Composite domain of metallo-dependent hydrolases"/>
    <property type="match status" value="1"/>
</dbReference>
<name>A0A4Q2DYW6_9AGAR</name>
<gene>
    <name evidence="11" type="ORF">EST38_g848</name>
</gene>
<comment type="subunit">
    <text evidence="5">Homotetramer.</text>
</comment>
<dbReference type="Proteomes" id="UP000290288">
    <property type="component" value="Unassembled WGS sequence"/>
</dbReference>
<dbReference type="AlphaFoldDB" id="A0A4Q2DYW6"/>
<sequence>MAELIVCTAKYALLPEDDHPVPATIVIDKISGKITEIEKKHLSKAQFQSTHPSSTIISWIDAGEQIVIPGLLDAHVHLNEPGRTAWEGFWTGTRAAAAGGITTVVDMPLNSLPPTTTVANLEEKREAAVGQCHTDVGFWGGVIPGNQDHLKPLVHAGVKGFKCFLMESGVDEFPCVAEADLHPAMEKLQETSSILLFHAELDSAVNAQFDLDPRHYSTFLQSRPQRFEQDAISLVYKLQKTYPGLRTHIVHLSAASALPIIRKAKAEGLPLTVETCFHYLCLNAENIPDGHTEFKCCPPVREDENRDSLWDALREGLIDCVVSDHSPCVIELKNVESGDIMSAWGGISTLGLGLSLLWTEGKKRGFSLKQVVDLMSKKTAEHAGLGESKGQIKVGHDGDFVLWEPAASFEVTKELLQYKNKISPYQGMTLTGRVEKTYLRGSLVYDRTEGGFTGLPPQGRLL</sequence>
<dbReference type="Gene3D" id="3.20.20.140">
    <property type="entry name" value="Metal-dependent hydrolases"/>
    <property type="match status" value="1"/>
</dbReference>
<evidence type="ECO:0000256" key="2">
    <source>
        <dbReference type="ARBA" id="ARBA00001947"/>
    </source>
</evidence>
<dbReference type="InterPro" id="IPR032466">
    <property type="entry name" value="Metal_Hydrolase"/>
</dbReference>
<dbReference type="UniPathway" id="UPA00395">
    <property type="reaction ID" value="UER00653"/>
</dbReference>
<evidence type="ECO:0000259" key="10">
    <source>
        <dbReference type="Pfam" id="PF01979"/>
    </source>
</evidence>
<comment type="similarity">
    <text evidence="4">Belongs to the metallo-dependent hydrolases superfamily. Allantoinase family.</text>
</comment>
<protein>
    <recommendedName>
        <fullName evidence="6">allantoinase</fullName>
        <ecNumber evidence="6">3.5.2.5</ecNumber>
    </recommendedName>
</protein>
<dbReference type="InterPro" id="IPR011059">
    <property type="entry name" value="Metal-dep_hydrolase_composite"/>
</dbReference>
<organism evidence="11 12">
    <name type="scientific">Candolleomyces aberdarensis</name>
    <dbReference type="NCBI Taxonomy" id="2316362"/>
    <lineage>
        <taxon>Eukaryota</taxon>
        <taxon>Fungi</taxon>
        <taxon>Dikarya</taxon>
        <taxon>Basidiomycota</taxon>
        <taxon>Agaricomycotina</taxon>
        <taxon>Agaricomycetes</taxon>
        <taxon>Agaricomycetidae</taxon>
        <taxon>Agaricales</taxon>
        <taxon>Agaricineae</taxon>
        <taxon>Psathyrellaceae</taxon>
        <taxon>Candolleomyces</taxon>
    </lineage>
</organism>
<comment type="catalytic activity">
    <reaction evidence="1">
        <text>(S)-allantoin + H2O = allantoate + H(+)</text>
        <dbReference type="Rhea" id="RHEA:17029"/>
        <dbReference type="ChEBI" id="CHEBI:15377"/>
        <dbReference type="ChEBI" id="CHEBI:15378"/>
        <dbReference type="ChEBI" id="CHEBI:15678"/>
        <dbReference type="ChEBI" id="CHEBI:17536"/>
        <dbReference type="EC" id="3.5.2.5"/>
    </reaction>
</comment>
<keyword evidence="8" id="KW-0378">Hydrolase</keyword>
<dbReference type="NCBIfam" id="TIGR03178">
    <property type="entry name" value="allantoinase"/>
    <property type="match status" value="1"/>
</dbReference>
<dbReference type="OrthoDB" id="1924787at2759"/>
<evidence type="ECO:0000256" key="3">
    <source>
        <dbReference type="ARBA" id="ARBA00004968"/>
    </source>
</evidence>
<accession>A0A4Q2DYW6</accession>
<comment type="caution">
    <text evidence="11">The sequence shown here is derived from an EMBL/GenBank/DDBJ whole genome shotgun (WGS) entry which is preliminary data.</text>
</comment>
<evidence type="ECO:0000256" key="5">
    <source>
        <dbReference type="ARBA" id="ARBA00011881"/>
    </source>
</evidence>
<dbReference type="GO" id="GO:0005737">
    <property type="term" value="C:cytoplasm"/>
    <property type="evidence" value="ECO:0007669"/>
    <property type="project" value="TreeGrafter"/>
</dbReference>
<keyword evidence="12" id="KW-1185">Reference proteome</keyword>
<dbReference type="GO" id="GO:0050897">
    <property type="term" value="F:cobalt ion binding"/>
    <property type="evidence" value="ECO:0007669"/>
    <property type="project" value="InterPro"/>
</dbReference>
<dbReference type="Pfam" id="PF01979">
    <property type="entry name" value="Amidohydro_1"/>
    <property type="match status" value="1"/>
</dbReference>
<dbReference type="EMBL" id="SDEE01000011">
    <property type="protein sequence ID" value="RXW24966.1"/>
    <property type="molecule type" value="Genomic_DNA"/>
</dbReference>
<comment type="cofactor">
    <cofactor evidence="2">
        <name>Zn(2+)</name>
        <dbReference type="ChEBI" id="CHEBI:29105"/>
    </cofactor>
</comment>
<dbReference type="PANTHER" id="PTHR43668">
    <property type="entry name" value="ALLANTOINASE"/>
    <property type="match status" value="1"/>
</dbReference>
<dbReference type="InterPro" id="IPR006680">
    <property type="entry name" value="Amidohydro-rel"/>
</dbReference>
<evidence type="ECO:0000256" key="9">
    <source>
        <dbReference type="ARBA" id="ARBA00022833"/>
    </source>
</evidence>
<dbReference type="GO" id="GO:0004038">
    <property type="term" value="F:allantoinase activity"/>
    <property type="evidence" value="ECO:0007669"/>
    <property type="project" value="UniProtKB-EC"/>
</dbReference>
<evidence type="ECO:0000256" key="1">
    <source>
        <dbReference type="ARBA" id="ARBA00001756"/>
    </source>
</evidence>
<dbReference type="PROSITE" id="PS00482">
    <property type="entry name" value="DIHYDROOROTASE_1"/>
    <property type="match status" value="1"/>
</dbReference>
<dbReference type="FunFam" id="3.20.20.140:FF:000032">
    <property type="entry name" value="Allantoinase Dal1"/>
    <property type="match status" value="1"/>
</dbReference>
<reference evidence="11 12" key="1">
    <citation type="submission" date="2019-01" db="EMBL/GenBank/DDBJ databases">
        <title>Draft genome sequence of Psathyrella aberdarensis IHI B618.</title>
        <authorList>
            <person name="Buettner E."/>
            <person name="Kellner H."/>
        </authorList>
    </citation>
    <scope>NUCLEOTIDE SEQUENCE [LARGE SCALE GENOMIC DNA]</scope>
    <source>
        <strain evidence="11 12">IHI B618</strain>
    </source>
</reference>
<evidence type="ECO:0000256" key="6">
    <source>
        <dbReference type="ARBA" id="ARBA00012863"/>
    </source>
</evidence>
<comment type="pathway">
    <text evidence="3">Nitrogen metabolism; (S)-allantoin degradation; allantoate from (S)-allantoin: step 1/1.</text>
</comment>
<proteinExistence type="inferred from homology"/>
<evidence type="ECO:0000313" key="12">
    <source>
        <dbReference type="Proteomes" id="UP000290288"/>
    </source>
</evidence>
<evidence type="ECO:0000313" key="11">
    <source>
        <dbReference type="EMBL" id="RXW24966.1"/>
    </source>
</evidence>
<keyword evidence="9" id="KW-0862">Zinc</keyword>
<dbReference type="InterPro" id="IPR050138">
    <property type="entry name" value="DHOase/Allantoinase_Hydrolase"/>
</dbReference>
<dbReference type="InterPro" id="IPR002195">
    <property type="entry name" value="Dihydroorotase_CS"/>
</dbReference>
<dbReference type="SUPFAM" id="SSF51556">
    <property type="entry name" value="Metallo-dependent hydrolases"/>
    <property type="match status" value="1"/>
</dbReference>